<evidence type="ECO:0000259" key="1">
    <source>
        <dbReference type="SMART" id="SM00481"/>
    </source>
</evidence>
<dbReference type="InterPro" id="IPR052018">
    <property type="entry name" value="PHP_domain"/>
</dbReference>
<gene>
    <name evidence="2" type="ORF">HYG86_17870</name>
</gene>
<dbReference type="CDD" id="cd07438">
    <property type="entry name" value="PHP_HisPPase_AMP"/>
    <property type="match status" value="1"/>
</dbReference>
<dbReference type="KEGG" id="acae:HYG86_17870"/>
<dbReference type="InterPro" id="IPR003141">
    <property type="entry name" value="Pol/His_phosphatase_N"/>
</dbReference>
<dbReference type="Gene3D" id="3.20.20.140">
    <property type="entry name" value="Metal-dependent hydrolases"/>
    <property type="match status" value="1"/>
</dbReference>
<dbReference type="PANTHER" id="PTHR42924:SF3">
    <property type="entry name" value="POLYMERASE_HISTIDINOL PHOSPHATASE N-TERMINAL DOMAIN-CONTAINING PROTEIN"/>
    <property type="match status" value="1"/>
</dbReference>
<dbReference type="SMART" id="SM00481">
    <property type="entry name" value="POLIIIAc"/>
    <property type="match status" value="1"/>
</dbReference>
<name>A0A7G9WCU3_ALKCA</name>
<dbReference type="AlphaFoldDB" id="A0A7G9WCU3"/>
<dbReference type="InterPro" id="IPR016195">
    <property type="entry name" value="Pol/histidinol_Pase-like"/>
</dbReference>
<sequence>MDLHLHTKHSDGTMTVQEIFQLAYDKKIKYIAITDHDTIKGVREGEKLANKYNLNLIPGVEINTEFNKKEVHVLGYFIDIDNPSLTQALDNLRNGRLSRVTKIVEKLKSLEIDITLDDVLLESKGDSVGRPHVARALIKKGYGKTVAEIFDKYLDINKPAYVERFKLSPFDAIKLIKESGGIAVLAHPRLVFDEKLVDEMLPCFDGVEVYHSEHSTEDFLIYKEKAIKNNLIITGGSDCHGKGKGQDQDILLGTVKIPEEFKVRIKEIYKERYGKSQ</sequence>
<evidence type="ECO:0000313" key="2">
    <source>
        <dbReference type="EMBL" id="QNO16505.1"/>
    </source>
</evidence>
<proteinExistence type="predicted"/>
<dbReference type="Pfam" id="PF02811">
    <property type="entry name" value="PHP"/>
    <property type="match status" value="1"/>
</dbReference>
<dbReference type="RefSeq" id="WP_213166898.1">
    <property type="nucleotide sequence ID" value="NZ_CP058559.1"/>
</dbReference>
<organism evidence="2 3">
    <name type="scientific">Alkalicella caledoniensis</name>
    <dbReference type="NCBI Taxonomy" id="2731377"/>
    <lineage>
        <taxon>Bacteria</taxon>
        <taxon>Bacillati</taxon>
        <taxon>Bacillota</taxon>
        <taxon>Clostridia</taxon>
        <taxon>Eubacteriales</taxon>
        <taxon>Proteinivoracaceae</taxon>
        <taxon>Alkalicella</taxon>
    </lineage>
</organism>
<dbReference type="PANTHER" id="PTHR42924">
    <property type="entry name" value="EXONUCLEASE"/>
    <property type="match status" value="1"/>
</dbReference>
<dbReference type="GO" id="GO:0035312">
    <property type="term" value="F:5'-3' DNA exonuclease activity"/>
    <property type="evidence" value="ECO:0007669"/>
    <property type="project" value="TreeGrafter"/>
</dbReference>
<dbReference type="SUPFAM" id="SSF89550">
    <property type="entry name" value="PHP domain-like"/>
    <property type="match status" value="1"/>
</dbReference>
<feature type="domain" description="Polymerase/histidinol phosphatase N-terminal" evidence="1">
    <location>
        <begin position="1"/>
        <end position="66"/>
    </location>
</feature>
<dbReference type="Gene3D" id="1.10.150.650">
    <property type="match status" value="1"/>
</dbReference>
<reference evidence="2 3" key="1">
    <citation type="submission" date="2020-07" db="EMBL/GenBank/DDBJ databases">
        <title>Alkalicella. sp. LB2 genome.</title>
        <authorList>
            <person name="Postec A."/>
            <person name="Quemeneur M."/>
        </authorList>
    </citation>
    <scope>NUCLEOTIDE SEQUENCE [LARGE SCALE GENOMIC DNA]</scope>
    <source>
        <strain evidence="2 3">LB2</strain>
    </source>
</reference>
<accession>A0A7G9WCU3</accession>
<dbReference type="InterPro" id="IPR004013">
    <property type="entry name" value="PHP_dom"/>
</dbReference>
<dbReference type="EMBL" id="CP058559">
    <property type="protein sequence ID" value="QNO16505.1"/>
    <property type="molecule type" value="Genomic_DNA"/>
</dbReference>
<keyword evidence="3" id="KW-1185">Reference proteome</keyword>
<protein>
    <submittedName>
        <fullName evidence="2">PHP domain-containing protein</fullName>
    </submittedName>
</protein>
<evidence type="ECO:0000313" key="3">
    <source>
        <dbReference type="Proteomes" id="UP000516160"/>
    </source>
</evidence>
<dbReference type="Proteomes" id="UP000516160">
    <property type="component" value="Chromosome"/>
</dbReference>
<dbReference type="GO" id="GO:0004534">
    <property type="term" value="F:5'-3' RNA exonuclease activity"/>
    <property type="evidence" value="ECO:0007669"/>
    <property type="project" value="TreeGrafter"/>
</dbReference>